<keyword evidence="2" id="KW-1185">Reference proteome</keyword>
<evidence type="ECO:0000313" key="2">
    <source>
        <dbReference type="Proteomes" id="UP000814033"/>
    </source>
</evidence>
<evidence type="ECO:0000313" key="1">
    <source>
        <dbReference type="EMBL" id="KAI0042962.1"/>
    </source>
</evidence>
<comment type="caution">
    <text evidence="1">The sequence shown here is derived from an EMBL/GenBank/DDBJ whole genome shotgun (WGS) entry which is preliminary data.</text>
</comment>
<reference evidence="1" key="1">
    <citation type="submission" date="2021-02" db="EMBL/GenBank/DDBJ databases">
        <authorList>
            <consortium name="DOE Joint Genome Institute"/>
            <person name="Ahrendt S."/>
            <person name="Looney B.P."/>
            <person name="Miyauchi S."/>
            <person name="Morin E."/>
            <person name="Drula E."/>
            <person name="Courty P.E."/>
            <person name="Chicoki N."/>
            <person name="Fauchery L."/>
            <person name="Kohler A."/>
            <person name="Kuo A."/>
            <person name="Labutti K."/>
            <person name="Pangilinan J."/>
            <person name="Lipzen A."/>
            <person name="Riley R."/>
            <person name="Andreopoulos W."/>
            <person name="He G."/>
            <person name="Johnson J."/>
            <person name="Barry K.W."/>
            <person name="Grigoriev I.V."/>
            <person name="Nagy L."/>
            <person name="Hibbett D."/>
            <person name="Henrissat B."/>
            <person name="Matheny P.B."/>
            <person name="Labbe J."/>
            <person name="Martin F."/>
        </authorList>
    </citation>
    <scope>NUCLEOTIDE SEQUENCE</scope>
    <source>
        <strain evidence="1">FP105234-sp</strain>
    </source>
</reference>
<dbReference type="Proteomes" id="UP000814033">
    <property type="component" value="Unassembled WGS sequence"/>
</dbReference>
<sequence length="87" mass="9594">MFCLRVRSCRRSALYHCCHAVLHAFACGEVRPLVHRMSKFGEHVVKAGELHKVADIHPADCCEHPGCLVLDSPPILGAHKVPLVITC</sequence>
<proteinExistence type="predicted"/>
<organism evidence="1 2">
    <name type="scientific">Auriscalpium vulgare</name>
    <dbReference type="NCBI Taxonomy" id="40419"/>
    <lineage>
        <taxon>Eukaryota</taxon>
        <taxon>Fungi</taxon>
        <taxon>Dikarya</taxon>
        <taxon>Basidiomycota</taxon>
        <taxon>Agaricomycotina</taxon>
        <taxon>Agaricomycetes</taxon>
        <taxon>Russulales</taxon>
        <taxon>Auriscalpiaceae</taxon>
        <taxon>Auriscalpium</taxon>
    </lineage>
</organism>
<name>A0ACB8RGC8_9AGAM</name>
<accession>A0ACB8RGC8</accession>
<dbReference type="EMBL" id="MU276039">
    <property type="protein sequence ID" value="KAI0042962.1"/>
    <property type="molecule type" value="Genomic_DNA"/>
</dbReference>
<reference evidence="1" key="2">
    <citation type="journal article" date="2022" name="New Phytol.">
        <title>Evolutionary transition to the ectomycorrhizal habit in the genomes of a hyperdiverse lineage of mushroom-forming fungi.</title>
        <authorList>
            <person name="Looney B."/>
            <person name="Miyauchi S."/>
            <person name="Morin E."/>
            <person name="Drula E."/>
            <person name="Courty P.E."/>
            <person name="Kohler A."/>
            <person name="Kuo A."/>
            <person name="LaButti K."/>
            <person name="Pangilinan J."/>
            <person name="Lipzen A."/>
            <person name="Riley R."/>
            <person name="Andreopoulos W."/>
            <person name="He G."/>
            <person name="Johnson J."/>
            <person name="Nolan M."/>
            <person name="Tritt A."/>
            <person name="Barry K.W."/>
            <person name="Grigoriev I.V."/>
            <person name="Nagy L.G."/>
            <person name="Hibbett D."/>
            <person name="Henrissat B."/>
            <person name="Matheny P.B."/>
            <person name="Labbe J."/>
            <person name="Martin F.M."/>
        </authorList>
    </citation>
    <scope>NUCLEOTIDE SEQUENCE</scope>
    <source>
        <strain evidence="1">FP105234-sp</strain>
    </source>
</reference>
<protein>
    <submittedName>
        <fullName evidence="1">Uncharacterized protein</fullName>
    </submittedName>
</protein>
<gene>
    <name evidence="1" type="ORF">FA95DRAFT_505829</name>
</gene>